<proteinExistence type="predicted"/>
<accession>E3ZPR0</accession>
<dbReference type="RefSeq" id="WP_003747219.1">
    <property type="nucleotide sequence ID" value="NZ_CM001051.1"/>
</dbReference>
<protein>
    <submittedName>
        <fullName evidence="1">Uncharacterized protein</fullName>
    </submittedName>
</protein>
<dbReference type="AlphaFoldDB" id="E3ZPR0"/>
<dbReference type="HOGENOM" id="CLU_2770935_0_0_9"/>
<dbReference type="PATRIC" id="fig|702453.3.peg.1176"/>
<reference evidence="1" key="1">
    <citation type="journal article" date="2010" name="Microbiol. Resour. Announc.">
        <title>Comparative genomics of the bacterial genus Listeria: Genome evolution is characterized by limited gene acquisition and limited gene loss.</title>
        <authorList>
            <person name="den Bakker H.C."/>
            <person name="Cummings C.A."/>
            <person name="Ferreira V."/>
            <person name="Vatta P."/>
            <person name="Orsi R.H."/>
            <person name="Degoricija L."/>
            <person name="Barker M."/>
            <person name="Petrauskene O."/>
            <person name="Furtado M.R."/>
            <person name="Wiedmann M."/>
        </authorList>
    </citation>
    <scope>NUCLEOTIDE SEQUENCE [LARGE SCALE GENOMIC DNA]</scope>
    <source>
        <strain evidence="1">FSL N1-067</strain>
    </source>
</reference>
<sequence length="69" mass="7953">MREVEFRGKAIHPNSLEQIVGSWADWFLANDKSCKNWEAIGDVHPHLFFTGDLNKAKRIKAILEEEVSE</sequence>
<name>E3ZPR0_LISSE</name>
<dbReference type="EMBL" id="ADXJ01000555">
    <property type="protein sequence ID" value="EFS00386.1"/>
    <property type="molecule type" value="Genomic_DNA"/>
</dbReference>
<dbReference type="Proteomes" id="UP000004302">
    <property type="component" value="Chromosome"/>
</dbReference>
<gene>
    <name evidence="1" type="ORF">NT03LS_1440</name>
</gene>
<evidence type="ECO:0000313" key="1">
    <source>
        <dbReference type="EMBL" id="EFS00386.1"/>
    </source>
</evidence>
<comment type="caution">
    <text evidence="1">The sequence shown here is derived from an EMBL/GenBank/DDBJ whole genome shotgun (WGS) entry which is preliminary data.</text>
</comment>
<organism evidence="1">
    <name type="scientific">Listeria seeligeri FSL N1-067</name>
    <dbReference type="NCBI Taxonomy" id="702453"/>
    <lineage>
        <taxon>Bacteria</taxon>
        <taxon>Bacillati</taxon>
        <taxon>Bacillota</taxon>
        <taxon>Bacilli</taxon>
        <taxon>Bacillales</taxon>
        <taxon>Listeriaceae</taxon>
        <taxon>Listeria</taxon>
    </lineage>
</organism>